<dbReference type="Proteomes" id="UP000887580">
    <property type="component" value="Unplaced"/>
</dbReference>
<reference evidence="2" key="1">
    <citation type="submission" date="2022-11" db="UniProtKB">
        <authorList>
            <consortium name="WormBaseParasite"/>
        </authorList>
    </citation>
    <scope>IDENTIFICATION</scope>
</reference>
<evidence type="ECO:0000313" key="1">
    <source>
        <dbReference type="Proteomes" id="UP000887580"/>
    </source>
</evidence>
<evidence type="ECO:0000313" key="2">
    <source>
        <dbReference type="WBParaSite" id="PS1159_v2.g13974.t1"/>
    </source>
</evidence>
<sequence>MANLEILLNGGNGSNGQDGGCGANGEDGKGADFDVIGKHKVKIVLKNVVNVFTGGIFSRTLDKESETIASDGSVIFSNDSAYYFSTQSYRLYIGSEGKPGGKGGKNGLGGKGGEGGDFSLTVDNCVTKDVVKVQSFKGEDGQNGKVGENGQPGLKGWDIAITGKTLEKGKIYGQSKKEKLRIEYFKTQDTDTVYVSDRNNAENDFKCYARILPEPLQRSKLINHSNEKTSEKEENERKSESIARKVSPIDEEKAKEKYEELTQSILTAELEKQLEAEAEYEETTEINRLYEIYNFEFEEEYQPKKKHEPRTITVEEVDKIQKIKEGWEILWNNFITTEEEPINIKLKRLLTFIENDDEKYTCKKLTLLYLKSKEIGLTLINTLLLIFECEGKHIDLETLNFLIETVFKITNSTDEEFLFPSILLSKKQLDWIDEIFMLIVEHVFTLSPKMKKWLKELLPVFVDENLKILFCEKLLKGDSENIILKDQLYFLLDPIKDSTSIYPDLENAPLKDWINVIDNNILQRVTESNNIIFRDPETKKLTMFCSDKLIEKFGQVTIRPLFELIARLVASLDKEHVTESSNIVFRDPETKKLTMFCSDKLIEKFGQVTICPLFELIARLVASLDKDVIGRFFQRLCNNEIISGNVNCNNLEDILKCSLVIHGTPKNDTEKYSESYKIAKELLSSTKKELRKTEDLQSLCQKLNKSNHLSKIINSLKQPFEWMIHEKIEECYKKLQSKDFSYDFSLEAFEAFLMETYADLNNSEMKHSLFLLEIIDKIIINQCGFCLRDTQKLAILCALNNKDAENRMKSVLQQISTGEGKTLIIAALSIILVLKSSKKLKVNIVTSSSVLAKREIESSNGCLWLFEAFNIKADHISFNIKAGHICHDSLKHRIKIYSDCNVIYGDLTVYQSDYLQDNYLSKNILGDRRMNVVIVDEVDSMLLDNGLNMLYLSHEIAELELLQPVFTKIWQMINLRFSQNSDFGALKDEEFYQSLYSTFFPSLSWNDFAVSLDVTEAEAESLKKMLIWKKIADENGRILVTNKKYLNHKLWNIQNISSIVKNKFLCFYNTIMKETDIKVPTNLHNYLINHLKDFIESAEAAYEMKEGENYQIETISNLHSENLESRIVIIDSDTGVDLPTTQWTKGLHQFLQLKHGLRLTPVSTKAVYISNVSYLKKYDCIFGFSGTLGAEAEKEELIEFYDLKCITIPSSFPKQFYEEPAILTNSDESYFMEIFNTLNNLMKSGRSALVIADSIKLVTILNQRIKQIAKHQLEHHQLQPFFKATVYKRDFEKLEYADGTTPLPPKTIIFSTNLAGRGTDIKISEALEANGGLHVIVAFLPSNVRIEEQAFGRAARCGEPGTAQMIIFKKDKKPFLELKSQRNKKENERIQKIKKHYHSKIEPEEKCFLNFSVVLKHLKRQIQQKNLPSECYEILCKDIIDQYALELDASMFGANWMEKMEEFCDSLKVKYPMNDEKALLPLQPSNKLRYAIKMAYDKKYDEANIIFDKLGFYYPEYLPESKYFSAIYAIKKRDKPELLDSLETILNEAKNGFYERLKLYTANVSMIDSFRISDDEGMFYNDDFQQQQQHCEHLTLSIIESIDEFLGQFIEPMNFICDSLKEESAMLIYENLKNYENPPITGFKVCKDFDEEKLEEYCQENGVNFNSVKTDLKKGKIISEKHLRGLFEIQSYQDFWQALKAAYLLDKTNTETFIDITKLSQMSEEVLLGCIIGEYKFEENQLIQYPEVKEWKRLSNTRDIHDLRRCFEDNNVLKTTEFGYLSYKDRPFEATLLLSPWIGKDDICAYGISEENSQKLLSLMENDEILEKHGKKEFYKLSPNFTWEKCQNFPKWCKQILIQMIKKKFAYVFAYHHFITSGTHSTYKQLPDENDKTFINELMEIGILESNNINLEALNSPVPNGNIFDKGCGFVLDSNPSQHYYRALLATQTSIKKTFTKPQHHKLIVSKTSKEQIENVLKEKASARQKYENLDIQFVPIQDLLNDLNIDGIRVKPVIHSLPYLINPCERKWSKKTLVTLGMVGSGAAVQLAAGVSLVIITFGIGAFAGKFLITEGLSDAIFCAKTLWKGKSDNFFRYKTASMALNVALCGITEPLKYVKVIPSILNTDAVNVIRRADIFISSGGSVLKTLIPNLTKIEKCETTKNFISQAIKFTIQEVDARFMLILGEIFQNTIILKTNMIQLFRKIGIKNGEKIVEGQFEIIKRDVEPIIINLFSFVVTEVNKKCIKNSTINLANYSVIIGAIMQSQKFENFMNSIKQSITNSILNISTFIKQKNDGSAFEVGIEDSEAAINQNISKIIETWKIQLEQKCKRLIEIKIQRPLSELNNMDYQNQLREIVSDASPRALPSQQKTAAQINLTSHEKFVQKIKTEYYLQLESLLETTKDSYALARLTLTTARNHQICVNSLAKLISSNLQRPITLIIKYRNINLNGRAGDVSDGNNLTQITLQQPYEYDNSIANLYDQVIQKLPGLGFPDFGSFRNALAQVIQNDSDFQQR</sequence>
<dbReference type="WBParaSite" id="PS1159_v2.g13974.t1">
    <property type="protein sequence ID" value="PS1159_v2.g13974.t1"/>
    <property type="gene ID" value="PS1159_v2.g13974"/>
</dbReference>
<name>A0AC35F508_9BILA</name>
<proteinExistence type="predicted"/>
<accession>A0AC35F508</accession>
<protein>
    <submittedName>
        <fullName evidence="2">Chloroplast protein-transporting ATPase</fullName>
    </submittedName>
</protein>
<organism evidence="1 2">
    <name type="scientific">Panagrolaimus sp. PS1159</name>
    <dbReference type="NCBI Taxonomy" id="55785"/>
    <lineage>
        <taxon>Eukaryota</taxon>
        <taxon>Metazoa</taxon>
        <taxon>Ecdysozoa</taxon>
        <taxon>Nematoda</taxon>
        <taxon>Chromadorea</taxon>
        <taxon>Rhabditida</taxon>
        <taxon>Tylenchina</taxon>
        <taxon>Panagrolaimomorpha</taxon>
        <taxon>Panagrolaimoidea</taxon>
        <taxon>Panagrolaimidae</taxon>
        <taxon>Panagrolaimus</taxon>
    </lineage>
</organism>